<evidence type="ECO:0000256" key="1">
    <source>
        <dbReference type="SAM" id="MobiDB-lite"/>
    </source>
</evidence>
<accession>A0A197JE65</accession>
<dbReference type="Gene3D" id="2.30.30.490">
    <property type="match status" value="1"/>
</dbReference>
<dbReference type="Proteomes" id="UP000078512">
    <property type="component" value="Unassembled WGS sequence"/>
</dbReference>
<evidence type="ECO:0000313" key="2">
    <source>
        <dbReference type="EMBL" id="OAQ23298.1"/>
    </source>
</evidence>
<feature type="region of interest" description="Disordered" evidence="1">
    <location>
        <begin position="1"/>
        <end position="64"/>
    </location>
</feature>
<gene>
    <name evidence="2" type="ORF">K457DRAFT_25229</name>
</gene>
<organism evidence="2 3">
    <name type="scientific">Linnemannia elongata AG-77</name>
    <dbReference type="NCBI Taxonomy" id="1314771"/>
    <lineage>
        <taxon>Eukaryota</taxon>
        <taxon>Fungi</taxon>
        <taxon>Fungi incertae sedis</taxon>
        <taxon>Mucoromycota</taxon>
        <taxon>Mortierellomycotina</taxon>
        <taxon>Mortierellomycetes</taxon>
        <taxon>Mortierellales</taxon>
        <taxon>Mortierellaceae</taxon>
        <taxon>Linnemannia</taxon>
    </lineage>
</organism>
<evidence type="ECO:0000313" key="3">
    <source>
        <dbReference type="Proteomes" id="UP000078512"/>
    </source>
</evidence>
<feature type="compositionally biased region" description="Low complexity" evidence="1">
    <location>
        <begin position="53"/>
        <end position="64"/>
    </location>
</feature>
<protein>
    <submittedName>
        <fullName evidence="2">Uncharacterized protein</fullName>
    </submittedName>
</protein>
<dbReference type="EMBL" id="KV442123">
    <property type="protein sequence ID" value="OAQ23298.1"/>
    <property type="molecule type" value="Genomic_DNA"/>
</dbReference>
<dbReference type="InterPro" id="IPR027417">
    <property type="entry name" value="P-loop_NTPase"/>
</dbReference>
<dbReference type="AlphaFoldDB" id="A0A197JE65"/>
<keyword evidence="3" id="KW-1185">Reference proteome</keyword>
<dbReference type="OrthoDB" id="3353471at2759"/>
<reference evidence="2 3" key="1">
    <citation type="submission" date="2016-05" db="EMBL/GenBank/DDBJ databases">
        <title>Genome sequencing reveals origins of a unique bacterial endosymbiosis in the earliest lineages of terrestrial Fungi.</title>
        <authorList>
            <consortium name="DOE Joint Genome Institute"/>
            <person name="Uehling J."/>
            <person name="Gryganskyi A."/>
            <person name="Hameed K."/>
            <person name="Tschaplinski T."/>
            <person name="Misztal P."/>
            <person name="Wu S."/>
            <person name="Desiro A."/>
            <person name="Vande Pol N."/>
            <person name="Du Z.-Y."/>
            <person name="Zienkiewicz A."/>
            <person name="Zienkiewicz K."/>
            <person name="Morin E."/>
            <person name="Tisserant E."/>
            <person name="Splivallo R."/>
            <person name="Hainaut M."/>
            <person name="Henrissat B."/>
            <person name="Ohm R."/>
            <person name="Kuo A."/>
            <person name="Yan J."/>
            <person name="Lipzen A."/>
            <person name="Nolan M."/>
            <person name="Labutti K."/>
            <person name="Barry K."/>
            <person name="Goldstein A."/>
            <person name="Labbe J."/>
            <person name="Schadt C."/>
            <person name="Tuskan G."/>
            <person name="Grigoriev I."/>
            <person name="Martin F."/>
            <person name="Vilgalys R."/>
            <person name="Bonito G."/>
        </authorList>
    </citation>
    <scope>NUCLEOTIDE SEQUENCE [LARGE SCALE GENOMIC DNA]</scope>
    <source>
        <strain evidence="2 3">AG-77</strain>
    </source>
</reference>
<name>A0A197JE65_9FUNG</name>
<dbReference type="InterPro" id="IPR043151">
    <property type="entry name" value="BAH_sf"/>
</dbReference>
<dbReference type="SUPFAM" id="SSF52540">
    <property type="entry name" value="P-loop containing nucleoside triphosphate hydrolases"/>
    <property type="match status" value="1"/>
</dbReference>
<feature type="compositionally biased region" description="Basic and acidic residues" evidence="1">
    <location>
        <begin position="30"/>
        <end position="41"/>
    </location>
</feature>
<proteinExistence type="predicted"/>
<sequence>MGCTGREYFSEFDKDTEDEEELQNHLLLQDFEKSDDEKGLEDHEEFEGDSEKSSSNATSSSASVTAPYASPLIALLVDTQTPREHGKPLFNVPPVILEGPKGRDYLAARRLYEQAEPDMPLHVAETIEWVGGVRGRMRRTADMKDGRRYFQGVIVDEKELRIGDCVEFRTETSGTIEKKFGRIVFLCGEKGNKTAHVRYFAQGTHETILMERGLWQELFMLDECGDIDLKRIVDKVESINKSHGQTLDTVGIYLKKPVFSHGQLYVALSRVAN</sequence>